<dbReference type="InterPro" id="IPR011628">
    <property type="entry name" value="Cleaved_adhesin"/>
</dbReference>
<accession>A0A3G8XFQ4</accession>
<dbReference type="KEGG" id="ccas:EIB73_02995"/>
<evidence type="ECO:0000256" key="1">
    <source>
        <dbReference type="ARBA" id="ARBA00022729"/>
    </source>
</evidence>
<dbReference type="NCBIfam" id="NF038128">
    <property type="entry name" value="choice_anch_J"/>
    <property type="match status" value="1"/>
</dbReference>
<dbReference type="InterPro" id="IPR026444">
    <property type="entry name" value="Secre_tail"/>
</dbReference>
<reference evidence="5" key="1">
    <citation type="submission" date="2018-11" db="EMBL/GenBank/DDBJ databases">
        <title>Proposal to divide the Flavobacteriaceae and reorganize its genera based on Amino Acid Identity values calculated from whole genome sequences.</title>
        <authorList>
            <person name="Nicholson A.C."/>
            <person name="Gulvik C.A."/>
            <person name="Whitney A.M."/>
            <person name="Humrighouse B.W."/>
            <person name="Bell M."/>
            <person name="Holmes B."/>
            <person name="Steigerwalt A.G."/>
            <person name="Villarma A."/>
            <person name="Sheth M."/>
            <person name="Batra D."/>
            <person name="Pryor J."/>
            <person name="Bernardet J.-F."/>
            <person name="Hugo C."/>
            <person name="Kampfer P."/>
            <person name="Newman J.D."/>
            <person name="McQuiston J.R."/>
        </authorList>
    </citation>
    <scope>NUCLEOTIDE SEQUENCE [LARGE SCALE GENOMIC DNA]</scope>
    <source>
        <strain evidence="5">G0081</strain>
    </source>
</reference>
<organism evidence="4 5">
    <name type="scientific">Kaistella carnis</name>
    <dbReference type="NCBI Taxonomy" id="1241979"/>
    <lineage>
        <taxon>Bacteria</taxon>
        <taxon>Pseudomonadati</taxon>
        <taxon>Bacteroidota</taxon>
        <taxon>Flavobacteriia</taxon>
        <taxon>Flavobacteriales</taxon>
        <taxon>Weeksellaceae</taxon>
        <taxon>Chryseobacterium group</taxon>
        <taxon>Kaistella</taxon>
    </lineage>
</organism>
<protein>
    <submittedName>
        <fullName evidence="4">T9SS C-terminal target domain-containing protein</fullName>
    </submittedName>
</protein>
<gene>
    <name evidence="4" type="ORF">EIB73_02995</name>
</gene>
<dbReference type="Gene3D" id="2.60.120.200">
    <property type="match status" value="1"/>
</dbReference>
<feature type="domain" description="Cleaved adhesin" evidence="2">
    <location>
        <begin position="3"/>
        <end position="100"/>
    </location>
</feature>
<keyword evidence="1" id="KW-0732">Signal</keyword>
<evidence type="ECO:0000259" key="2">
    <source>
        <dbReference type="Pfam" id="PF07675"/>
    </source>
</evidence>
<dbReference type="AlphaFoldDB" id="A0A3G8XFQ4"/>
<dbReference type="Proteomes" id="UP000270185">
    <property type="component" value="Chromosome"/>
</dbReference>
<dbReference type="OrthoDB" id="957862at2"/>
<evidence type="ECO:0000259" key="3">
    <source>
        <dbReference type="Pfam" id="PF18962"/>
    </source>
</evidence>
<dbReference type="Pfam" id="PF18962">
    <property type="entry name" value="Por_Secre_tail"/>
    <property type="match status" value="1"/>
</dbReference>
<keyword evidence="5" id="KW-1185">Reference proteome</keyword>
<dbReference type="Pfam" id="PF07675">
    <property type="entry name" value="Cleaved_Adhesin"/>
    <property type="match status" value="1"/>
</dbReference>
<proteinExistence type="predicted"/>
<evidence type="ECO:0000313" key="5">
    <source>
        <dbReference type="Proteomes" id="UP000270185"/>
    </source>
</evidence>
<evidence type="ECO:0000313" key="4">
    <source>
        <dbReference type="EMBL" id="AZI32210.1"/>
    </source>
</evidence>
<name>A0A3G8XFQ4_9FLAO</name>
<sequence length="183" mass="20368">MTSPSITLPETGNLELTFKVAAGDEELYDEHYAVYVIPAAATFTGSETPVFEETLDAGYLSAAKVINVDVSEYKGQEVKLVFRHYDCTDIFYIGIDDVQITQSVLAVSDSQKSQVSVYPNPTSDFIRIQNVKELQNVRIFDMSGKIVKETSSSDIDVRNLSAGQYILNIYSGNEVISRKFIKK</sequence>
<feature type="domain" description="Secretion system C-terminal sorting" evidence="3">
    <location>
        <begin position="117"/>
        <end position="181"/>
    </location>
</feature>
<dbReference type="NCBIfam" id="TIGR04183">
    <property type="entry name" value="Por_Secre_tail"/>
    <property type="match status" value="1"/>
</dbReference>
<dbReference type="EMBL" id="CP034159">
    <property type="protein sequence ID" value="AZI32210.1"/>
    <property type="molecule type" value="Genomic_DNA"/>
</dbReference>